<feature type="region of interest" description="Disordered" evidence="1">
    <location>
        <begin position="41"/>
        <end position="62"/>
    </location>
</feature>
<gene>
    <name evidence="2" type="ORF">WH47_11047</name>
</gene>
<sequence>MLSLHKTYLKTAYGEGTLSHAQVFRQHKMFLEGLGAVEDEPHSAKPVTVQSDENLESSLIDG</sequence>
<evidence type="ECO:0000313" key="2">
    <source>
        <dbReference type="EMBL" id="KOC59418.1"/>
    </source>
</evidence>
<dbReference type="EMBL" id="KQ414924">
    <property type="protein sequence ID" value="KOC59418.1"/>
    <property type="molecule type" value="Genomic_DNA"/>
</dbReference>
<proteinExistence type="predicted"/>
<organism evidence="2 3">
    <name type="scientific">Habropoda laboriosa</name>
    <dbReference type="NCBI Taxonomy" id="597456"/>
    <lineage>
        <taxon>Eukaryota</taxon>
        <taxon>Metazoa</taxon>
        <taxon>Ecdysozoa</taxon>
        <taxon>Arthropoda</taxon>
        <taxon>Hexapoda</taxon>
        <taxon>Insecta</taxon>
        <taxon>Pterygota</taxon>
        <taxon>Neoptera</taxon>
        <taxon>Endopterygota</taxon>
        <taxon>Hymenoptera</taxon>
        <taxon>Apocrita</taxon>
        <taxon>Aculeata</taxon>
        <taxon>Apoidea</taxon>
        <taxon>Anthophila</taxon>
        <taxon>Apidae</taxon>
        <taxon>Habropoda</taxon>
    </lineage>
</organism>
<dbReference type="AlphaFoldDB" id="A0A0L7QLC9"/>
<dbReference type="Proteomes" id="UP000053825">
    <property type="component" value="Unassembled WGS sequence"/>
</dbReference>
<accession>A0A0L7QLC9</accession>
<evidence type="ECO:0000256" key="1">
    <source>
        <dbReference type="SAM" id="MobiDB-lite"/>
    </source>
</evidence>
<protein>
    <submittedName>
        <fullName evidence="2">Uncharacterized protein</fullName>
    </submittedName>
</protein>
<reference evidence="2 3" key="1">
    <citation type="submission" date="2015-07" db="EMBL/GenBank/DDBJ databases">
        <title>The genome of Habropoda laboriosa.</title>
        <authorList>
            <person name="Pan H."/>
            <person name="Kapheim K."/>
        </authorList>
    </citation>
    <scope>NUCLEOTIDE SEQUENCE [LARGE SCALE GENOMIC DNA]</scope>
    <source>
        <strain evidence="2">0110345459</strain>
    </source>
</reference>
<keyword evidence="3" id="KW-1185">Reference proteome</keyword>
<name>A0A0L7QLC9_9HYME</name>
<evidence type="ECO:0000313" key="3">
    <source>
        <dbReference type="Proteomes" id="UP000053825"/>
    </source>
</evidence>